<dbReference type="AlphaFoldDB" id="A0A3G8ZJ37"/>
<proteinExistence type="predicted"/>
<dbReference type="InterPro" id="IPR044668">
    <property type="entry name" value="PuuD-like"/>
</dbReference>
<gene>
    <name evidence="1" type="ORF">EH165_02710</name>
</gene>
<reference evidence="1 2" key="2">
    <citation type="submission" date="2018-12" db="EMBL/GenBank/DDBJ databases">
        <title>Nakamurella antarcticus sp. nov., isolated from Antarctica South Shetland Islands soil.</title>
        <authorList>
            <person name="Peng F."/>
        </authorList>
    </citation>
    <scope>NUCLEOTIDE SEQUENCE [LARGE SCALE GENOMIC DNA]</scope>
    <source>
        <strain evidence="1 2">S14-144</strain>
    </source>
</reference>
<evidence type="ECO:0000313" key="1">
    <source>
        <dbReference type="EMBL" id="AZI57230.1"/>
    </source>
</evidence>
<keyword evidence="2" id="KW-1185">Reference proteome</keyword>
<dbReference type="OrthoDB" id="9813383at2"/>
<dbReference type="GO" id="GO:0033969">
    <property type="term" value="F:gamma-glutamyl-gamma-aminobutyrate hydrolase activity"/>
    <property type="evidence" value="ECO:0007669"/>
    <property type="project" value="TreeGrafter"/>
</dbReference>
<dbReference type="Pfam" id="PF07722">
    <property type="entry name" value="Peptidase_C26"/>
    <property type="match status" value="1"/>
</dbReference>
<protein>
    <submittedName>
        <fullName evidence="1">Gamma-glutamyl-gamma-aminobutyrate hydrolase family protein</fullName>
    </submittedName>
</protein>
<dbReference type="Proteomes" id="UP000268084">
    <property type="component" value="Chromosome"/>
</dbReference>
<sequence>MREYAVGTARPVIGISMYREPASWGQWKDVQATLLPAAYSHHVSAGGGTPVLLAPFGIADDVASVVGRLDGLVIAGGADVNPSRYGRDPEPPTAGWRDDRDVSELALLNAAADLDLPTLGICRGMQMMAVHAGGTLLQHLPDVVGTDDHSPGPGAYQDNPVTTVPGTMVAALLGESALAHCHHHQSVDNHPGFRASAHSHDGIVEAFENPTRKFWVGVQWHPETGTDLRLFTALSAAATAYRTA</sequence>
<keyword evidence="1" id="KW-0378">Hydrolase</keyword>
<dbReference type="InterPro" id="IPR011697">
    <property type="entry name" value="Peptidase_C26"/>
</dbReference>
<dbReference type="EMBL" id="CP034170">
    <property type="protein sequence ID" value="AZI57230.1"/>
    <property type="molecule type" value="Genomic_DNA"/>
</dbReference>
<dbReference type="InterPro" id="IPR029062">
    <property type="entry name" value="Class_I_gatase-like"/>
</dbReference>
<dbReference type="PANTHER" id="PTHR43235:SF1">
    <property type="entry name" value="GLUTAMINE AMIDOTRANSFERASE PB2B2.05-RELATED"/>
    <property type="match status" value="1"/>
</dbReference>
<dbReference type="Gene3D" id="3.40.50.880">
    <property type="match status" value="1"/>
</dbReference>
<accession>A0A3G8ZJ37</accession>
<dbReference type="PANTHER" id="PTHR43235">
    <property type="entry name" value="GLUTAMINE AMIDOTRANSFERASE PB2B2.05-RELATED"/>
    <property type="match status" value="1"/>
</dbReference>
<dbReference type="GO" id="GO:0005829">
    <property type="term" value="C:cytosol"/>
    <property type="evidence" value="ECO:0007669"/>
    <property type="project" value="TreeGrafter"/>
</dbReference>
<dbReference type="KEGG" id="nak:EH165_02710"/>
<dbReference type="SUPFAM" id="SSF52317">
    <property type="entry name" value="Class I glutamine amidotransferase-like"/>
    <property type="match status" value="1"/>
</dbReference>
<name>A0A3G8ZJ37_9ACTN</name>
<dbReference type="CDD" id="cd01745">
    <property type="entry name" value="GATase1_2"/>
    <property type="match status" value="1"/>
</dbReference>
<evidence type="ECO:0000313" key="2">
    <source>
        <dbReference type="Proteomes" id="UP000268084"/>
    </source>
</evidence>
<dbReference type="PROSITE" id="PS51273">
    <property type="entry name" value="GATASE_TYPE_1"/>
    <property type="match status" value="1"/>
</dbReference>
<reference evidence="1 2" key="1">
    <citation type="submission" date="2018-11" db="EMBL/GenBank/DDBJ databases">
        <authorList>
            <person name="Da X."/>
        </authorList>
    </citation>
    <scope>NUCLEOTIDE SEQUENCE [LARGE SCALE GENOMIC DNA]</scope>
    <source>
        <strain evidence="1 2">S14-144</strain>
    </source>
</reference>
<organism evidence="1 2">
    <name type="scientific">Nakamurella antarctica</name>
    <dbReference type="NCBI Taxonomy" id="1902245"/>
    <lineage>
        <taxon>Bacteria</taxon>
        <taxon>Bacillati</taxon>
        <taxon>Actinomycetota</taxon>
        <taxon>Actinomycetes</taxon>
        <taxon>Nakamurellales</taxon>
        <taxon>Nakamurellaceae</taxon>
        <taxon>Nakamurella</taxon>
    </lineage>
</organism>
<dbReference type="GO" id="GO:0006598">
    <property type="term" value="P:polyamine catabolic process"/>
    <property type="evidence" value="ECO:0007669"/>
    <property type="project" value="TreeGrafter"/>
</dbReference>